<gene>
    <name evidence="2" type="ORF">CSUI_006623</name>
</gene>
<reference evidence="2 3" key="1">
    <citation type="journal article" date="2017" name="Int. J. Parasitol.">
        <title>The genome of the protozoan parasite Cystoisospora suis and a reverse vaccinology approach to identify vaccine candidates.</title>
        <authorList>
            <person name="Palmieri N."/>
            <person name="Shrestha A."/>
            <person name="Ruttkowski B."/>
            <person name="Beck T."/>
            <person name="Vogl C."/>
            <person name="Tomley F."/>
            <person name="Blake D.P."/>
            <person name="Joachim A."/>
        </authorList>
    </citation>
    <scope>NUCLEOTIDE SEQUENCE [LARGE SCALE GENOMIC DNA]</scope>
    <source>
        <strain evidence="2 3">Wien I</strain>
    </source>
</reference>
<accession>A0A2C6KTV1</accession>
<protein>
    <submittedName>
        <fullName evidence="2">Uncharacterized protein</fullName>
    </submittedName>
</protein>
<evidence type="ECO:0000313" key="3">
    <source>
        <dbReference type="Proteomes" id="UP000221165"/>
    </source>
</evidence>
<keyword evidence="3" id="KW-1185">Reference proteome</keyword>
<dbReference type="VEuPathDB" id="ToxoDB:CSUI_006623"/>
<comment type="caution">
    <text evidence="2">The sequence shown here is derived from an EMBL/GenBank/DDBJ whole genome shotgun (WGS) entry which is preliminary data.</text>
</comment>
<dbReference type="EMBL" id="MIGC01003366">
    <property type="protein sequence ID" value="PHJ19546.1"/>
    <property type="molecule type" value="Genomic_DNA"/>
</dbReference>
<feature type="compositionally biased region" description="Basic residues" evidence="1">
    <location>
        <begin position="88"/>
        <end position="97"/>
    </location>
</feature>
<feature type="region of interest" description="Disordered" evidence="1">
    <location>
        <begin position="74"/>
        <end position="97"/>
    </location>
</feature>
<sequence>MTTEEKEQSSAGLASPVLKLRMYGCELRPNQRHLNISFLTFRLSRESTNRYFFDAGMRSLPHCQRELSKCGWTPRHSLVAPPGPQRPPRVKRLSSQS</sequence>
<dbReference type="RefSeq" id="XP_067921245.1">
    <property type="nucleotide sequence ID" value="XM_068066777.1"/>
</dbReference>
<dbReference type="Proteomes" id="UP000221165">
    <property type="component" value="Unassembled WGS sequence"/>
</dbReference>
<name>A0A2C6KTV1_9APIC</name>
<evidence type="ECO:0000256" key="1">
    <source>
        <dbReference type="SAM" id="MobiDB-lite"/>
    </source>
</evidence>
<organism evidence="2 3">
    <name type="scientific">Cystoisospora suis</name>
    <dbReference type="NCBI Taxonomy" id="483139"/>
    <lineage>
        <taxon>Eukaryota</taxon>
        <taxon>Sar</taxon>
        <taxon>Alveolata</taxon>
        <taxon>Apicomplexa</taxon>
        <taxon>Conoidasida</taxon>
        <taxon>Coccidia</taxon>
        <taxon>Eucoccidiorida</taxon>
        <taxon>Eimeriorina</taxon>
        <taxon>Sarcocystidae</taxon>
        <taxon>Cystoisospora</taxon>
    </lineage>
</organism>
<dbReference type="AlphaFoldDB" id="A0A2C6KTV1"/>
<dbReference type="GeneID" id="94429988"/>
<evidence type="ECO:0000313" key="2">
    <source>
        <dbReference type="EMBL" id="PHJ19546.1"/>
    </source>
</evidence>
<proteinExistence type="predicted"/>